<dbReference type="Proteomes" id="UP000813385">
    <property type="component" value="Unassembled WGS sequence"/>
</dbReference>
<dbReference type="EMBL" id="JAGPXD010000006">
    <property type="protein sequence ID" value="KAH7349393.1"/>
    <property type="molecule type" value="Genomic_DNA"/>
</dbReference>
<evidence type="ECO:0000256" key="1">
    <source>
        <dbReference type="ARBA" id="ARBA00004141"/>
    </source>
</evidence>
<evidence type="ECO:0000256" key="6">
    <source>
        <dbReference type="SAM" id="MobiDB-lite"/>
    </source>
</evidence>
<keyword evidence="2" id="KW-0813">Transport</keyword>
<feature type="region of interest" description="Disordered" evidence="6">
    <location>
        <begin position="33"/>
        <end position="61"/>
    </location>
</feature>
<feature type="region of interest" description="Disordered" evidence="6">
    <location>
        <begin position="93"/>
        <end position="113"/>
    </location>
</feature>
<accession>A0A8K0T5S4</accession>
<gene>
    <name evidence="8" type="ORF">B0T11DRAFT_358285</name>
</gene>
<dbReference type="OrthoDB" id="1935484at2759"/>
<evidence type="ECO:0000256" key="4">
    <source>
        <dbReference type="ARBA" id="ARBA00022989"/>
    </source>
</evidence>
<reference evidence="8" key="1">
    <citation type="journal article" date="2021" name="Nat. Commun.">
        <title>Genetic determinants of endophytism in the Arabidopsis root mycobiome.</title>
        <authorList>
            <person name="Mesny F."/>
            <person name="Miyauchi S."/>
            <person name="Thiergart T."/>
            <person name="Pickel B."/>
            <person name="Atanasova L."/>
            <person name="Karlsson M."/>
            <person name="Huettel B."/>
            <person name="Barry K.W."/>
            <person name="Haridas S."/>
            <person name="Chen C."/>
            <person name="Bauer D."/>
            <person name="Andreopoulos W."/>
            <person name="Pangilinan J."/>
            <person name="LaButti K."/>
            <person name="Riley R."/>
            <person name="Lipzen A."/>
            <person name="Clum A."/>
            <person name="Drula E."/>
            <person name="Henrissat B."/>
            <person name="Kohler A."/>
            <person name="Grigoriev I.V."/>
            <person name="Martin F.M."/>
            <person name="Hacquard S."/>
        </authorList>
    </citation>
    <scope>NUCLEOTIDE SEQUENCE</scope>
    <source>
        <strain evidence="8">MPI-CAGE-AT-0016</strain>
    </source>
</reference>
<dbReference type="FunFam" id="1.20.1250.20:FF:000247">
    <property type="entry name" value="MFS general substrate transporter"/>
    <property type="match status" value="1"/>
</dbReference>
<dbReference type="PANTHER" id="PTHR43791">
    <property type="entry name" value="PERMEASE-RELATED"/>
    <property type="match status" value="1"/>
</dbReference>
<feature type="transmembrane region" description="Helical" evidence="7">
    <location>
        <begin position="560"/>
        <end position="579"/>
    </location>
</feature>
<dbReference type="PANTHER" id="PTHR43791:SF65">
    <property type="entry name" value="MAJOR FACILITATOR SUPERFAMILY (MFS) PROFILE DOMAIN-CONTAINING PROTEIN-RELATED"/>
    <property type="match status" value="1"/>
</dbReference>
<dbReference type="FunFam" id="1.20.1250.20:FF:000106">
    <property type="entry name" value="MFS transporter, putative"/>
    <property type="match status" value="1"/>
</dbReference>
<keyword evidence="3 7" id="KW-0812">Transmembrane</keyword>
<comment type="caution">
    <text evidence="8">The sequence shown here is derived from an EMBL/GenBank/DDBJ whole genome shotgun (WGS) entry which is preliminary data.</text>
</comment>
<protein>
    <submittedName>
        <fullName evidence="8">Major facilitator superfamily domain-containing protein</fullName>
    </submittedName>
</protein>
<keyword evidence="5 7" id="KW-0472">Membrane</keyword>
<sequence>MKLSLEVWRHTSTRSLTVFFLLPLDTMSAERKTTEVIQTQRSTDGDSDSRDDIEAGKPTLTDEELANRIREEYLSRQAEERLAANIDAPPSNNLSSLWRKNKQDRSPDKIATQPSVFDDHKLGPFFYPGDKYENRHRFDPSFRWTWGEELPLIRRIDWRIMVWACVAFFSLDLHRKNIGQANTDNFLDDLGMNTNDYNTGTTIFRFCFLVSELPSQLISKKLGPDRWIPMCIVGWSIVGGAQFFLRNATGFFATRALLGFLMGGFIPDVILYLSYFYKGTELPFRLALFWMANRSTDIISPLLAYGILRLRGVGGYEGWRWLFLLESIITLLIGVWSWFRMVPSPTQTKKPWRKNGWFTEHEEKIIVNRILRDDPSKSDMHNRQAITWKMLWESICDYDLWPIYLIGLTFSMPASPVNQYLTLTLRALGFDTFDSNLLSIPTQVWTIINMLIFTWISERINHRALLGVSVQVWLLPCVIALAVLPSGSSRWSTYALVTVLLAYPTPHPMQVGWCSRNSNTVRTRTVSAALYNMIVQVNGIISANIYRQDDRPEYRRGNRILVAIASYNIILYVGVWWFYRWKNQRRQAKWSSKTEEEKQDYYANTTDKGSKRLDFRFAY</sequence>
<evidence type="ECO:0000256" key="3">
    <source>
        <dbReference type="ARBA" id="ARBA00022692"/>
    </source>
</evidence>
<dbReference type="AlphaFoldDB" id="A0A8K0T5S4"/>
<keyword evidence="9" id="KW-1185">Reference proteome</keyword>
<dbReference type="InterPro" id="IPR036259">
    <property type="entry name" value="MFS_trans_sf"/>
</dbReference>
<organism evidence="8 9">
    <name type="scientific">Plectosphaerella cucumerina</name>
    <dbReference type="NCBI Taxonomy" id="40658"/>
    <lineage>
        <taxon>Eukaryota</taxon>
        <taxon>Fungi</taxon>
        <taxon>Dikarya</taxon>
        <taxon>Ascomycota</taxon>
        <taxon>Pezizomycotina</taxon>
        <taxon>Sordariomycetes</taxon>
        <taxon>Hypocreomycetidae</taxon>
        <taxon>Glomerellales</taxon>
        <taxon>Plectosphaerellaceae</taxon>
        <taxon>Plectosphaerella</taxon>
    </lineage>
</organism>
<comment type="subcellular location">
    <subcellularLocation>
        <location evidence="1">Membrane</location>
        <topology evidence="1">Multi-pass membrane protein</topology>
    </subcellularLocation>
</comment>
<name>A0A8K0T5S4_9PEZI</name>
<proteinExistence type="predicted"/>
<evidence type="ECO:0000313" key="9">
    <source>
        <dbReference type="Proteomes" id="UP000813385"/>
    </source>
</evidence>
<dbReference type="Pfam" id="PF07690">
    <property type="entry name" value="MFS_1"/>
    <property type="match status" value="1"/>
</dbReference>
<feature type="transmembrane region" description="Helical" evidence="7">
    <location>
        <begin position="287"/>
        <end position="308"/>
    </location>
</feature>
<keyword evidence="4 7" id="KW-1133">Transmembrane helix</keyword>
<evidence type="ECO:0000313" key="8">
    <source>
        <dbReference type="EMBL" id="KAH7349393.1"/>
    </source>
</evidence>
<feature type="compositionally biased region" description="Basic and acidic residues" evidence="6">
    <location>
        <begin position="43"/>
        <end position="55"/>
    </location>
</feature>
<dbReference type="GO" id="GO:0016020">
    <property type="term" value="C:membrane"/>
    <property type="evidence" value="ECO:0007669"/>
    <property type="project" value="UniProtKB-SubCell"/>
</dbReference>
<feature type="transmembrane region" description="Helical" evidence="7">
    <location>
        <begin position="464"/>
        <end position="484"/>
    </location>
</feature>
<evidence type="ECO:0000256" key="5">
    <source>
        <dbReference type="ARBA" id="ARBA00023136"/>
    </source>
</evidence>
<dbReference type="GO" id="GO:0022857">
    <property type="term" value="F:transmembrane transporter activity"/>
    <property type="evidence" value="ECO:0007669"/>
    <property type="project" value="InterPro"/>
</dbReference>
<feature type="transmembrane region" description="Helical" evidence="7">
    <location>
        <begin position="320"/>
        <end position="339"/>
    </location>
</feature>
<dbReference type="Gene3D" id="1.20.1250.20">
    <property type="entry name" value="MFS general substrate transporter like domains"/>
    <property type="match status" value="2"/>
</dbReference>
<evidence type="ECO:0000256" key="7">
    <source>
        <dbReference type="SAM" id="Phobius"/>
    </source>
</evidence>
<dbReference type="SUPFAM" id="SSF103473">
    <property type="entry name" value="MFS general substrate transporter"/>
    <property type="match status" value="1"/>
</dbReference>
<dbReference type="InterPro" id="IPR011701">
    <property type="entry name" value="MFS"/>
</dbReference>
<feature type="transmembrane region" description="Helical" evidence="7">
    <location>
        <begin position="257"/>
        <end position="275"/>
    </location>
</feature>
<feature type="transmembrane region" description="Helical" evidence="7">
    <location>
        <begin position="438"/>
        <end position="457"/>
    </location>
</feature>
<evidence type="ECO:0000256" key="2">
    <source>
        <dbReference type="ARBA" id="ARBA00022448"/>
    </source>
</evidence>